<accession>A0A450UBA5</accession>
<feature type="transmembrane region" description="Helical" evidence="1">
    <location>
        <begin position="54"/>
        <end position="75"/>
    </location>
</feature>
<dbReference type="PANTHER" id="PTHR37308:SF1">
    <property type="entry name" value="POLYPRENYL-PHOSPHATE TRANSPORTER"/>
    <property type="match status" value="1"/>
</dbReference>
<gene>
    <name evidence="2" type="ORF">BECKLFY1418A_GA0070994_100263</name>
    <name evidence="3" type="ORF">BECKLFY1418B_GA0070995_101522</name>
</gene>
<dbReference type="Pfam" id="PF04018">
    <property type="entry name" value="VCA0040-like"/>
    <property type="match status" value="1"/>
</dbReference>
<organism evidence="3">
    <name type="scientific">Candidatus Kentrum sp. LFY</name>
    <dbReference type="NCBI Taxonomy" id="2126342"/>
    <lineage>
        <taxon>Bacteria</taxon>
        <taxon>Pseudomonadati</taxon>
        <taxon>Pseudomonadota</taxon>
        <taxon>Gammaproteobacteria</taxon>
        <taxon>Candidatus Kentrum</taxon>
    </lineage>
</organism>
<dbReference type="EMBL" id="CAADFH010000002">
    <property type="protein sequence ID" value="VFJ87796.1"/>
    <property type="molecule type" value="Genomic_DNA"/>
</dbReference>
<proteinExistence type="predicted"/>
<sequence length="286" mass="31910">MGTADIVPGVSGGTIALILGFYTRLIEAIRAFDGTLLLYLYRGKPMAAARHVDLGFLLSLGVGIAAALLFFTRIIPLPILLRAYPEFIYGLFFGLIVASIVFLIRTLEHFDLRDGSWLLVGVMVGYWIVNLTPTHTPEEPWFIFISGTLAICAMILPGISGSLMLLILNKYTYLLDAVREFDFGVLVPFCLGALMGLLLFSRLLMWLLRNFHRITFLVITGVLIGSLWLIWPFQARTYQDIQGKHHLVDSTPIWPREFDETTVAVLCLIMLGMATVAAIDSLARRT</sequence>
<keyword evidence="1" id="KW-1133">Transmembrane helix</keyword>
<dbReference type="InterPro" id="IPR007163">
    <property type="entry name" value="VCA0040-like"/>
</dbReference>
<feature type="transmembrane region" description="Helical" evidence="1">
    <location>
        <begin position="141"/>
        <end position="169"/>
    </location>
</feature>
<evidence type="ECO:0000313" key="3">
    <source>
        <dbReference type="EMBL" id="VFJ89456.1"/>
    </source>
</evidence>
<feature type="transmembrane region" description="Helical" evidence="1">
    <location>
        <begin position="116"/>
        <end position="135"/>
    </location>
</feature>
<keyword evidence="1" id="KW-0472">Membrane</keyword>
<feature type="transmembrane region" description="Helical" evidence="1">
    <location>
        <begin position="211"/>
        <end position="231"/>
    </location>
</feature>
<reference evidence="3" key="1">
    <citation type="submission" date="2019-02" db="EMBL/GenBank/DDBJ databases">
        <authorList>
            <person name="Gruber-Vodicka R. H."/>
            <person name="Seah K. B. B."/>
        </authorList>
    </citation>
    <scope>NUCLEOTIDE SEQUENCE</scope>
    <source>
        <strain evidence="2">BECK_M6</strain>
        <strain evidence="3">BECK_M7</strain>
    </source>
</reference>
<name>A0A450UBA5_9GAMM</name>
<feature type="transmembrane region" description="Helical" evidence="1">
    <location>
        <begin position="263"/>
        <end position="283"/>
    </location>
</feature>
<protein>
    <submittedName>
        <fullName evidence="3">Putative membrane protein</fullName>
    </submittedName>
</protein>
<evidence type="ECO:0000313" key="2">
    <source>
        <dbReference type="EMBL" id="VFJ87796.1"/>
    </source>
</evidence>
<dbReference type="EMBL" id="CAADFF010000015">
    <property type="protein sequence ID" value="VFJ89456.1"/>
    <property type="molecule type" value="Genomic_DNA"/>
</dbReference>
<dbReference type="AlphaFoldDB" id="A0A450UBA5"/>
<feature type="transmembrane region" description="Helical" evidence="1">
    <location>
        <begin position="181"/>
        <end position="205"/>
    </location>
</feature>
<evidence type="ECO:0000256" key="1">
    <source>
        <dbReference type="SAM" id="Phobius"/>
    </source>
</evidence>
<feature type="transmembrane region" description="Helical" evidence="1">
    <location>
        <begin position="6"/>
        <end position="23"/>
    </location>
</feature>
<dbReference type="PANTHER" id="PTHR37308">
    <property type="entry name" value="INTEGRAL MEMBRANE PROTEIN"/>
    <property type="match status" value="1"/>
</dbReference>
<keyword evidence="1" id="KW-0812">Transmembrane</keyword>
<feature type="transmembrane region" description="Helical" evidence="1">
    <location>
        <begin position="87"/>
        <end position="104"/>
    </location>
</feature>